<name>A9A2T0_NITMS</name>
<protein>
    <submittedName>
        <fullName evidence="2">Uncharacterized protein</fullName>
    </submittedName>
</protein>
<dbReference type="RefSeq" id="WP_012216093.1">
    <property type="nucleotide sequence ID" value="NC_010085.1"/>
</dbReference>
<dbReference type="GeneID" id="5774323"/>
<dbReference type="EMBL" id="CP000866">
    <property type="protein sequence ID" value="ABX13607.1"/>
    <property type="molecule type" value="Genomic_DNA"/>
</dbReference>
<accession>A9A2T0</accession>
<dbReference type="OrthoDB" id="3149at2157"/>
<keyword evidence="3" id="KW-1185">Reference proteome</keyword>
<gene>
    <name evidence="2" type="ordered locus">Nmar_1711</name>
</gene>
<dbReference type="Proteomes" id="UP000000792">
    <property type="component" value="Chromosome"/>
</dbReference>
<dbReference type="eggNOG" id="arCOG11455">
    <property type="taxonomic scope" value="Archaea"/>
</dbReference>
<evidence type="ECO:0000313" key="3">
    <source>
        <dbReference type="Proteomes" id="UP000000792"/>
    </source>
</evidence>
<reference evidence="2 3" key="1">
    <citation type="journal article" date="2010" name="Proc. Natl. Acad. Sci. U.S.A.">
        <title>Nitrosopumilus maritimus genome reveals unique mechanisms for nitrification and autotrophy in globally distributed marine crenarchaea.</title>
        <authorList>
            <person name="Walker C.B."/>
            <person name="de la Torre J.R."/>
            <person name="Klotz M.G."/>
            <person name="Urakawa H."/>
            <person name="Pinel N."/>
            <person name="Arp D.J."/>
            <person name="Brochier-Armanet C."/>
            <person name="Chain P.S."/>
            <person name="Chan P.P."/>
            <person name="Gollabgir A."/>
            <person name="Hemp J."/>
            <person name="Hugler M."/>
            <person name="Karr E.A."/>
            <person name="Konneke M."/>
            <person name="Shin M."/>
            <person name="Lawton T.J."/>
            <person name="Lowe T."/>
            <person name="Martens-Habbena W."/>
            <person name="Sayavedra-Soto L.A."/>
            <person name="Lang D."/>
            <person name="Sievert S.M."/>
            <person name="Rosenzweig A.C."/>
            <person name="Manning G."/>
            <person name="Stahl D.A."/>
        </authorList>
    </citation>
    <scope>NUCLEOTIDE SEQUENCE [LARGE SCALE GENOMIC DNA]</scope>
    <source>
        <strain evidence="2 3">SCM1</strain>
    </source>
</reference>
<feature type="coiled-coil region" evidence="1">
    <location>
        <begin position="35"/>
        <end position="112"/>
    </location>
</feature>
<proteinExistence type="predicted"/>
<dbReference type="HOGENOM" id="CLU_2165138_0_0_2"/>
<organism evidence="2 3">
    <name type="scientific">Nitrosopumilus maritimus (strain SCM1)</name>
    <dbReference type="NCBI Taxonomy" id="436308"/>
    <lineage>
        <taxon>Archaea</taxon>
        <taxon>Nitrososphaerota</taxon>
        <taxon>Nitrososphaeria</taxon>
        <taxon>Nitrosopumilales</taxon>
        <taxon>Nitrosopumilaceae</taxon>
        <taxon>Nitrosopumilus</taxon>
    </lineage>
</organism>
<dbReference type="KEGG" id="nmr:Nmar_1711"/>
<sequence>MRLSIVVIIAALVVGGIVTISGFLTNQEINDIPELSEISNQYVKLEKYKNELEKINQYNQQVLTDLENQIKNSDNEQLEQINEEIEVVKRVINDNKAELEQVIQRLSAMESEP</sequence>
<dbReference type="AlphaFoldDB" id="A9A2T0"/>
<dbReference type="InParanoid" id="A9A2T0"/>
<dbReference type="EnsemblBacteria" id="ABX13607">
    <property type="protein sequence ID" value="ABX13607"/>
    <property type="gene ID" value="Nmar_1711"/>
</dbReference>
<evidence type="ECO:0000256" key="1">
    <source>
        <dbReference type="SAM" id="Coils"/>
    </source>
</evidence>
<evidence type="ECO:0000313" key="2">
    <source>
        <dbReference type="EMBL" id="ABX13607.1"/>
    </source>
</evidence>
<dbReference type="STRING" id="436308.Nmar_1711"/>
<keyword evidence="1" id="KW-0175">Coiled coil</keyword>